<feature type="region of interest" description="Disordered" evidence="2">
    <location>
        <begin position="64"/>
        <end position="114"/>
    </location>
</feature>
<keyword evidence="3" id="KW-0732">Signal</keyword>
<sequence>MASLLFISMWLHVIRLGQDYLFIRPNENQGKNSHRLNSRHLTSCGRTGSVAWEPEKRHIMDKFFKPVHGPSSDQTKKQRNHLHHHHQDTRSQRYTKLDDSDRHTDDSRGHHGRHQYNEYLYDTPHTDAQYLYHQDIEKLYDHRTSVTLSRASSSSLSSTSSSSSTSWYTETSVNDPFSLQHAERPQHSLSCSNISDVRRAFRDDDSSEPIVFATVKHSKRGNIVSRLDDGSQQSRRNDLYDLNRGHSRSEERLLQCNEVHGGRVRSKVSTIDHGPLYKTTSLNRSLAFSEEDILLGVPRGPKRAVSSSQLPSKGILKNKESNNDIRKAKSMEVLSPRVNTGECQSGQKGKGITQAEIEQARANFVEGKLQFSAFLDEITKQVMSPSQLSIFGVNTNKTTEKTHSPGPKPEPVKPELPPKKHRAGKWSDTELPLKHHSRQVKPTIDSRKHSDCSDSDKLTTYAARKHRGSPPPRHYTPSASQGQKDRRPSPTGDSFSGDKYGRYGPHHTDGTSTSPEPAQPKQRHPHKYYPSNFQNQNPHTQHFPMKSHHEAEHGGPSNSPPHSSQLARQGFGSESSSTKSDSSRGRDTASTATSYSSEQGGQYQSQPLGISKQHRHKADISSPYLWSQALLPSPISVLRALQEENADLHQNLLQTVVCIESLEAELQRTRDELSHVKEKHKSLLQTHSGTKEANNLLGEHLQSESLSSERKFLLNRVSQLGSELNDAHRTIAALENINVPVLVKELLEKYFGSAEAIQHFLTTSFPTSQSQQTDGQSCDPKAEEAAQGCLSESEAGRQRVTAFMPIKQPLTPAKNEGNLPGQHESAHSPSFSLADMGAVSYKTTAPSYAARPQPVYPQTQQQLLRSAAHTDTAPDPPHAHAAGDRWEGRGGLKVLLFEQDAGDVNSMSAQQILDDFMHHLQAHKEAGGGKEQQSGQEWMNGLEQAGK</sequence>
<feature type="coiled-coil region" evidence="1">
    <location>
        <begin position="659"/>
        <end position="686"/>
    </location>
</feature>
<feature type="compositionally biased region" description="Low complexity" evidence="2">
    <location>
        <begin position="594"/>
        <end position="606"/>
    </location>
</feature>
<proteinExistence type="predicted"/>
<feature type="compositionally biased region" description="Low complexity" evidence="2">
    <location>
        <begin position="554"/>
        <end position="564"/>
    </location>
</feature>
<feature type="region of interest" description="Disordered" evidence="2">
    <location>
        <begin position="397"/>
        <end position="616"/>
    </location>
</feature>
<keyword evidence="1" id="KW-0175">Coiled coil</keyword>
<gene>
    <name evidence="4" type="ORF">CCH79_00012566</name>
</gene>
<feature type="region of interest" description="Disordered" evidence="2">
    <location>
        <begin position="808"/>
        <end position="830"/>
    </location>
</feature>
<feature type="compositionally biased region" description="Basic and acidic residues" evidence="2">
    <location>
        <begin position="88"/>
        <end position="109"/>
    </location>
</feature>
<name>A0A315VH96_GAMAF</name>
<feature type="compositionally biased region" description="Basic residues" evidence="2">
    <location>
        <begin position="77"/>
        <end position="87"/>
    </location>
</feature>
<comment type="caution">
    <text evidence="4">The sequence shown here is derived from an EMBL/GenBank/DDBJ whole genome shotgun (WGS) entry which is preliminary data.</text>
</comment>
<feature type="region of interest" description="Disordered" evidence="2">
    <location>
        <begin position="149"/>
        <end position="171"/>
    </location>
</feature>
<feature type="compositionally biased region" description="Polar residues" evidence="2">
    <location>
        <begin position="531"/>
        <end position="540"/>
    </location>
</feature>
<reference evidence="4 5" key="1">
    <citation type="journal article" date="2018" name="G3 (Bethesda)">
        <title>A High-Quality Reference Genome for the Invasive Mosquitofish Gambusia affinis Using a Chicago Library.</title>
        <authorList>
            <person name="Hoffberg S.L."/>
            <person name="Troendle N.J."/>
            <person name="Glenn T.C."/>
            <person name="Mahmud O."/>
            <person name="Louha S."/>
            <person name="Chalopin D."/>
            <person name="Bennetzen J.L."/>
            <person name="Mauricio R."/>
        </authorList>
    </citation>
    <scope>NUCLEOTIDE SEQUENCE [LARGE SCALE GENOMIC DNA]</scope>
    <source>
        <strain evidence="4">NE01/NJP1002.9</strain>
        <tissue evidence="4">Muscle</tissue>
    </source>
</reference>
<feature type="non-terminal residue" evidence="4">
    <location>
        <position position="947"/>
    </location>
</feature>
<evidence type="ECO:0000313" key="5">
    <source>
        <dbReference type="Proteomes" id="UP000250572"/>
    </source>
</evidence>
<evidence type="ECO:0000313" key="4">
    <source>
        <dbReference type="EMBL" id="PWA22307.1"/>
    </source>
</evidence>
<protein>
    <submittedName>
        <fullName evidence="4">Uncharacterized protein</fullName>
    </submittedName>
</protein>
<feature type="compositionally biased region" description="Basic and acidic residues" evidence="2">
    <location>
        <begin position="444"/>
        <end position="457"/>
    </location>
</feature>
<feature type="region of interest" description="Disordered" evidence="2">
    <location>
        <begin position="766"/>
        <end position="794"/>
    </location>
</feature>
<evidence type="ECO:0000256" key="2">
    <source>
        <dbReference type="SAM" id="MobiDB-lite"/>
    </source>
</evidence>
<feature type="region of interest" description="Disordered" evidence="2">
    <location>
        <begin position="923"/>
        <end position="947"/>
    </location>
</feature>
<evidence type="ECO:0000256" key="1">
    <source>
        <dbReference type="SAM" id="Coils"/>
    </source>
</evidence>
<organism evidence="4 5">
    <name type="scientific">Gambusia affinis</name>
    <name type="common">Western mosquitofish</name>
    <name type="synonym">Heterandria affinis</name>
    <dbReference type="NCBI Taxonomy" id="33528"/>
    <lineage>
        <taxon>Eukaryota</taxon>
        <taxon>Metazoa</taxon>
        <taxon>Chordata</taxon>
        <taxon>Craniata</taxon>
        <taxon>Vertebrata</taxon>
        <taxon>Euteleostomi</taxon>
        <taxon>Actinopterygii</taxon>
        <taxon>Neopterygii</taxon>
        <taxon>Teleostei</taxon>
        <taxon>Neoteleostei</taxon>
        <taxon>Acanthomorphata</taxon>
        <taxon>Ovalentaria</taxon>
        <taxon>Atherinomorphae</taxon>
        <taxon>Cyprinodontiformes</taxon>
        <taxon>Poeciliidae</taxon>
        <taxon>Poeciliinae</taxon>
        <taxon>Gambusia</taxon>
    </lineage>
</organism>
<feature type="region of interest" description="Disordered" evidence="2">
    <location>
        <begin position="849"/>
        <end position="885"/>
    </location>
</feature>
<dbReference type="AlphaFoldDB" id="A0A315VH96"/>
<keyword evidence="5" id="KW-1185">Reference proteome</keyword>
<dbReference type="Proteomes" id="UP000250572">
    <property type="component" value="Unassembled WGS sequence"/>
</dbReference>
<evidence type="ECO:0000256" key="3">
    <source>
        <dbReference type="SAM" id="SignalP"/>
    </source>
</evidence>
<feature type="signal peptide" evidence="3">
    <location>
        <begin position="1"/>
        <end position="16"/>
    </location>
</feature>
<feature type="chain" id="PRO_5016430066" evidence="3">
    <location>
        <begin position="17"/>
        <end position="947"/>
    </location>
</feature>
<accession>A0A315VH96</accession>
<dbReference type="EMBL" id="NHOQ01001766">
    <property type="protein sequence ID" value="PWA22307.1"/>
    <property type="molecule type" value="Genomic_DNA"/>
</dbReference>